<dbReference type="GO" id="GO:0007155">
    <property type="term" value="P:cell adhesion"/>
    <property type="evidence" value="ECO:0007669"/>
    <property type="project" value="UniProtKB-UniRule"/>
</dbReference>
<accession>A0A9E4K2M4</accession>
<evidence type="ECO:0000313" key="7">
    <source>
        <dbReference type="Proteomes" id="UP000886687"/>
    </source>
</evidence>
<dbReference type="PANTHER" id="PTHR30570">
    <property type="entry name" value="PERIPLASMIC PHOSPHATE BINDING COMPONENT OF PHOSPHATE ABC TRANSPORTER"/>
    <property type="match status" value="1"/>
</dbReference>
<evidence type="ECO:0000256" key="4">
    <source>
        <dbReference type="RuleBase" id="RU367119"/>
    </source>
</evidence>
<comment type="subcellular location">
    <subcellularLocation>
        <location evidence="4">Periplasm</location>
    </subcellularLocation>
    <subcellularLocation>
        <location evidence="4">Secreted</location>
    </subcellularLocation>
</comment>
<evidence type="ECO:0000313" key="6">
    <source>
        <dbReference type="EMBL" id="MCG7937604.1"/>
    </source>
</evidence>
<comment type="function">
    <text evidence="4">Involved in the system for phosphate transport across the cytoplasmic membrane.</text>
</comment>
<reference evidence="6" key="1">
    <citation type="journal article" date="2021" name="Proc. Natl. Acad. Sci. U.S.A.">
        <title>Global biogeography of chemosynthetic symbionts reveals both localized and globally distributed symbiont groups. .</title>
        <authorList>
            <person name="Osvatic J.T."/>
            <person name="Wilkins L.G.E."/>
            <person name="Leibrecht L."/>
            <person name="Leray M."/>
            <person name="Zauner S."/>
            <person name="Polzin J."/>
            <person name="Camacho Y."/>
            <person name="Gros O."/>
            <person name="van Gils J.A."/>
            <person name="Eisen J.A."/>
            <person name="Petersen J.M."/>
            <person name="Yuen B."/>
        </authorList>
    </citation>
    <scope>NUCLEOTIDE SEQUENCE</scope>
    <source>
        <strain evidence="6">MAGL173</strain>
    </source>
</reference>
<name>A0A9E4K2M4_9GAMM</name>
<protein>
    <recommendedName>
        <fullName evidence="4">Phosphate-binding protein</fullName>
    </recommendedName>
</protein>
<feature type="domain" description="PBP" evidence="5">
    <location>
        <begin position="24"/>
        <end position="274"/>
    </location>
</feature>
<dbReference type="GO" id="GO:0006817">
    <property type="term" value="P:phosphate ion transport"/>
    <property type="evidence" value="ECO:0007669"/>
    <property type="project" value="UniProtKB-UniRule"/>
</dbReference>
<evidence type="ECO:0000259" key="5">
    <source>
        <dbReference type="Pfam" id="PF12849"/>
    </source>
</evidence>
<comment type="caution">
    <text evidence="6">The sequence shown here is derived from an EMBL/GenBank/DDBJ whole genome shotgun (WGS) entry which is preliminary data.</text>
</comment>
<dbReference type="Proteomes" id="UP000886687">
    <property type="component" value="Unassembled WGS sequence"/>
</dbReference>
<keyword evidence="4" id="KW-0592">Phosphate transport</keyword>
<gene>
    <name evidence="6" type="ORF">JAZ04_01935</name>
</gene>
<keyword evidence="4" id="KW-0964">Secreted</keyword>
<dbReference type="GO" id="GO:0005576">
    <property type="term" value="C:extracellular region"/>
    <property type="evidence" value="ECO:0007669"/>
    <property type="project" value="UniProtKB-SubCell"/>
</dbReference>
<sequence length="294" mass="31335">MKILRSTALPMAAALLLFSAQAVNAADRTVVQNKGSDTLVNVAQAWAEEYGKVDANVAIAVSGGGSGTGIAAMINGTVDIANASRKMKSKEIKLAEKKGQKPMEHVVGYDALAVFIHSNNPATEFNYDQLKAVFARGGKATKWSDIGLSVPGCKSDKIVVVSRQNNSGTYAYFKKAVLGKKGKFRQGTLDMHGSKDVVDLVEKTPCAIGYSGLAYATDHIKMACIAKQAGDTCVNPSVATASDRSYPIARPLLMYTNGEPAGKIKEYMDWVKSDVGQCILKKKGYAPTRDVSCN</sequence>
<dbReference type="InterPro" id="IPR011862">
    <property type="entry name" value="Phos-bd"/>
</dbReference>
<dbReference type="CDD" id="cd13566">
    <property type="entry name" value="PBP2_phosphate"/>
    <property type="match status" value="1"/>
</dbReference>
<dbReference type="GO" id="GO:0042597">
    <property type="term" value="C:periplasmic space"/>
    <property type="evidence" value="ECO:0007669"/>
    <property type="project" value="UniProtKB-SubCell"/>
</dbReference>
<proteinExistence type="inferred from homology"/>
<dbReference type="InterPro" id="IPR050811">
    <property type="entry name" value="Phosphate_ABC_transporter"/>
</dbReference>
<organism evidence="6 7">
    <name type="scientific">Candidatus Thiodiazotropha lotti</name>
    <dbReference type="NCBI Taxonomy" id="2792787"/>
    <lineage>
        <taxon>Bacteria</taxon>
        <taxon>Pseudomonadati</taxon>
        <taxon>Pseudomonadota</taxon>
        <taxon>Gammaproteobacteria</taxon>
        <taxon>Chromatiales</taxon>
        <taxon>Sedimenticolaceae</taxon>
        <taxon>Candidatus Thiodiazotropha</taxon>
    </lineage>
</organism>
<feature type="chain" id="PRO_5039756714" description="Phosphate-binding protein" evidence="4">
    <location>
        <begin position="26"/>
        <end position="294"/>
    </location>
</feature>
<dbReference type="PANTHER" id="PTHR30570:SF1">
    <property type="entry name" value="PHOSPHATE-BINDING PROTEIN PSTS"/>
    <property type="match status" value="1"/>
</dbReference>
<dbReference type="Pfam" id="PF12849">
    <property type="entry name" value="PBP_like_2"/>
    <property type="match status" value="1"/>
</dbReference>
<keyword evidence="2 4" id="KW-0813">Transport</keyword>
<comment type="similarity">
    <text evidence="1 4">Belongs to the PstS family.</text>
</comment>
<evidence type="ECO:0000256" key="2">
    <source>
        <dbReference type="ARBA" id="ARBA00022448"/>
    </source>
</evidence>
<keyword evidence="3 4" id="KW-0732">Signal</keyword>
<dbReference type="SUPFAM" id="SSF53850">
    <property type="entry name" value="Periplasmic binding protein-like II"/>
    <property type="match status" value="1"/>
</dbReference>
<dbReference type="AlphaFoldDB" id="A0A9E4K2M4"/>
<dbReference type="InterPro" id="IPR024370">
    <property type="entry name" value="PBP_domain"/>
</dbReference>
<dbReference type="Gene3D" id="3.40.190.10">
    <property type="entry name" value="Periplasmic binding protein-like II"/>
    <property type="match status" value="2"/>
</dbReference>
<keyword evidence="4" id="KW-0574">Periplasm</keyword>
<evidence type="ECO:0000256" key="1">
    <source>
        <dbReference type="ARBA" id="ARBA00008725"/>
    </source>
</evidence>
<dbReference type="EMBL" id="JAEPDI010000001">
    <property type="protein sequence ID" value="MCG7937604.1"/>
    <property type="molecule type" value="Genomic_DNA"/>
</dbReference>
<dbReference type="NCBIfam" id="TIGR02136">
    <property type="entry name" value="ptsS_2"/>
    <property type="match status" value="1"/>
</dbReference>
<feature type="signal peptide" evidence="4">
    <location>
        <begin position="1"/>
        <end position="25"/>
    </location>
</feature>
<evidence type="ECO:0000256" key="3">
    <source>
        <dbReference type="ARBA" id="ARBA00022729"/>
    </source>
</evidence>
<dbReference type="GO" id="GO:0042301">
    <property type="term" value="F:phosphate ion binding"/>
    <property type="evidence" value="ECO:0007669"/>
    <property type="project" value="UniProtKB-UniRule"/>
</dbReference>